<evidence type="ECO:0000313" key="2">
    <source>
        <dbReference type="Proteomes" id="UP001229421"/>
    </source>
</evidence>
<organism evidence="1 2">
    <name type="scientific">Tagetes erecta</name>
    <name type="common">African marigold</name>
    <dbReference type="NCBI Taxonomy" id="13708"/>
    <lineage>
        <taxon>Eukaryota</taxon>
        <taxon>Viridiplantae</taxon>
        <taxon>Streptophyta</taxon>
        <taxon>Embryophyta</taxon>
        <taxon>Tracheophyta</taxon>
        <taxon>Spermatophyta</taxon>
        <taxon>Magnoliopsida</taxon>
        <taxon>eudicotyledons</taxon>
        <taxon>Gunneridae</taxon>
        <taxon>Pentapetalae</taxon>
        <taxon>asterids</taxon>
        <taxon>campanulids</taxon>
        <taxon>Asterales</taxon>
        <taxon>Asteraceae</taxon>
        <taxon>Asteroideae</taxon>
        <taxon>Heliantheae alliance</taxon>
        <taxon>Tageteae</taxon>
        <taxon>Tagetes</taxon>
    </lineage>
</organism>
<proteinExistence type="predicted"/>
<evidence type="ECO:0000313" key="1">
    <source>
        <dbReference type="EMBL" id="KAK1415689.1"/>
    </source>
</evidence>
<gene>
    <name evidence="1" type="ORF">QVD17_31474</name>
</gene>
<accession>A0AAD8K3G2</accession>
<dbReference type="EMBL" id="JAUHHV010000008">
    <property type="protein sequence ID" value="KAK1415689.1"/>
    <property type="molecule type" value="Genomic_DNA"/>
</dbReference>
<comment type="caution">
    <text evidence="1">The sequence shown here is derived from an EMBL/GenBank/DDBJ whole genome shotgun (WGS) entry which is preliminary data.</text>
</comment>
<dbReference type="Proteomes" id="UP001229421">
    <property type="component" value="Unassembled WGS sequence"/>
</dbReference>
<keyword evidence="2" id="KW-1185">Reference proteome</keyword>
<dbReference type="AlphaFoldDB" id="A0AAD8K3G2"/>
<protein>
    <submittedName>
        <fullName evidence="1">Uncharacterized protein</fullName>
    </submittedName>
</protein>
<name>A0AAD8K3G2_TARER</name>
<reference evidence="1" key="1">
    <citation type="journal article" date="2023" name="bioRxiv">
        <title>Improved chromosome-level genome assembly for marigold (Tagetes erecta).</title>
        <authorList>
            <person name="Jiang F."/>
            <person name="Yuan L."/>
            <person name="Wang S."/>
            <person name="Wang H."/>
            <person name="Xu D."/>
            <person name="Wang A."/>
            <person name="Fan W."/>
        </authorList>
    </citation>
    <scope>NUCLEOTIDE SEQUENCE</scope>
    <source>
        <strain evidence="1">WSJ</strain>
        <tissue evidence="1">Leaf</tissue>
    </source>
</reference>
<sequence length="74" mass="8580">MIPSIYMKDNLDACDGSVPLIPVEADRTQSRRVAPLSPEICHTPIRSSELDLIGWFCELNLKRYSCRRIRGRYR</sequence>